<evidence type="ECO:0000313" key="1">
    <source>
        <dbReference type="EMBL" id="KAJ1968150.1"/>
    </source>
</evidence>
<comment type="caution">
    <text evidence="1">The sequence shown here is derived from an EMBL/GenBank/DDBJ whole genome shotgun (WGS) entry which is preliminary data.</text>
</comment>
<organism evidence="1 2">
    <name type="scientific">Dispira parvispora</name>
    <dbReference type="NCBI Taxonomy" id="1520584"/>
    <lineage>
        <taxon>Eukaryota</taxon>
        <taxon>Fungi</taxon>
        <taxon>Fungi incertae sedis</taxon>
        <taxon>Zoopagomycota</taxon>
        <taxon>Kickxellomycotina</taxon>
        <taxon>Dimargaritomycetes</taxon>
        <taxon>Dimargaritales</taxon>
        <taxon>Dimargaritaceae</taxon>
        <taxon>Dispira</taxon>
    </lineage>
</organism>
<reference evidence="1" key="1">
    <citation type="submission" date="2022-07" db="EMBL/GenBank/DDBJ databases">
        <title>Phylogenomic reconstructions and comparative analyses of Kickxellomycotina fungi.</title>
        <authorList>
            <person name="Reynolds N.K."/>
            <person name="Stajich J.E."/>
            <person name="Barry K."/>
            <person name="Grigoriev I.V."/>
            <person name="Crous P."/>
            <person name="Smith M.E."/>
        </authorList>
    </citation>
    <scope>NUCLEOTIDE SEQUENCE</scope>
    <source>
        <strain evidence="1">RSA 1196</strain>
    </source>
</reference>
<sequence length="362" mass="42288">MSILPLLKLLLIARPLNFNSKLCEMAWKSLLFVLCTWSPWVMANSQDRFTDKYGNHHYAPDLLYPDGSWRHYLQDTDNTGDFRPLDSAEDQEEIVPIPTRKRDMVKNVGKKINQGFQKWRTNISPTISRYLPKKKTKRVSIWEMINGSRYSLSDYNKAMDMLRVSTDDVNKELQPKQWRYVAKDLVHLANKNMDVHDGYFYDRNPVANLMRHGSYDMAISLFERLYFIEGRPLPTPTGDITWRVVRSDMLYYLVDSGNIQNLGAVLKLLPIIPSDHSVFLGLAFTAFIQDDVEIGTIIISQLLCQHVHREVHSTCEFLKKPPSEHSKGMLHYYWINFPEKYLSFNKNKPDVYPIRKDLSAYN</sequence>
<name>A0A9W8E4Y8_9FUNG</name>
<gene>
    <name evidence="1" type="ORF">IWQ62_001419</name>
</gene>
<evidence type="ECO:0000313" key="2">
    <source>
        <dbReference type="Proteomes" id="UP001150925"/>
    </source>
</evidence>
<dbReference type="EMBL" id="JANBPY010000224">
    <property type="protein sequence ID" value="KAJ1968150.1"/>
    <property type="molecule type" value="Genomic_DNA"/>
</dbReference>
<dbReference type="Proteomes" id="UP001150925">
    <property type="component" value="Unassembled WGS sequence"/>
</dbReference>
<proteinExistence type="predicted"/>
<accession>A0A9W8E4Y8</accession>
<keyword evidence="2" id="KW-1185">Reference proteome</keyword>
<protein>
    <submittedName>
        <fullName evidence="1">Uncharacterized protein</fullName>
    </submittedName>
</protein>
<dbReference type="AlphaFoldDB" id="A0A9W8E4Y8"/>